<accession>A0ABW8UGC6</accession>
<evidence type="ECO:0000313" key="2">
    <source>
        <dbReference type="Proteomes" id="UP001625389"/>
    </source>
</evidence>
<comment type="caution">
    <text evidence="1">The sequence shown here is derived from an EMBL/GenBank/DDBJ whole genome shotgun (WGS) entry which is preliminary data.</text>
</comment>
<dbReference type="EMBL" id="JBGQPK010000044">
    <property type="protein sequence ID" value="MFL2029862.1"/>
    <property type="molecule type" value="Genomic_DNA"/>
</dbReference>
<proteinExistence type="predicted"/>
<sequence length="108" mass="13113">MIETTQQAAKLIQQRIQRYFKPQTRQRYQIDVVNNIYGPTYNFFLNIQVPQQRERSLPLHRLQVYQLNYLENVITLLQNTTQLTFNFIDFKQLRWPDKQTLIRLGALK</sequence>
<keyword evidence="2" id="KW-1185">Reference proteome</keyword>
<reference evidence="1 2" key="1">
    <citation type="submission" date="2024-08" db="EMBL/GenBank/DDBJ databases">
        <authorList>
            <person name="Arias E."/>
        </authorList>
    </citation>
    <scope>NUCLEOTIDE SEQUENCE [LARGE SCALE GENOMIC DNA]</scope>
    <source>
        <strain evidence="1 2">FAM 25317</strain>
    </source>
</reference>
<protein>
    <submittedName>
        <fullName evidence="1">Acetyl-CoA carboxylase</fullName>
    </submittedName>
</protein>
<dbReference type="Proteomes" id="UP001625389">
    <property type="component" value="Unassembled WGS sequence"/>
</dbReference>
<name>A0ABW8UGC6_9LACO</name>
<dbReference type="RefSeq" id="WP_125549541.1">
    <property type="nucleotide sequence ID" value="NZ_JBGQPK010000044.1"/>
</dbReference>
<gene>
    <name evidence="1" type="ORF">ACEN34_09560</name>
</gene>
<organism evidence="1 2">
    <name type="scientific">Loigolactobacillus zhaoyuanensis</name>
    <dbReference type="NCBI Taxonomy" id="2486017"/>
    <lineage>
        <taxon>Bacteria</taxon>
        <taxon>Bacillati</taxon>
        <taxon>Bacillota</taxon>
        <taxon>Bacilli</taxon>
        <taxon>Lactobacillales</taxon>
        <taxon>Lactobacillaceae</taxon>
        <taxon>Loigolactobacillus</taxon>
    </lineage>
</organism>
<evidence type="ECO:0000313" key="1">
    <source>
        <dbReference type="EMBL" id="MFL2029862.1"/>
    </source>
</evidence>